<reference evidence="1" key="1">
    <citation type="journal article" date="2023" name="G3 (Bethesda)">
        <title>A reference genome for the long-term kleptoplast-retaining sea slug Elysia crispata morphotype clarki.</title>
        <authorList>
            <person name="Eastman K.E."/>
            <person name="Pendleton A.L."/>
            <person name="Shaikh M.A."/>
            <person name="Suttiyut T."/>
            <person name="Ogas R."/>
            <person name="Tomko P."/>
            <person name="Gavelis G."/>
            <person name="Widhalm J.R."/>
            <person name="Wisecaver J.H."/>
        </authorList>
    </citation>
    <scope>NUCLEOTIDE SEQUENCE</scope>
    <source>
        <strain evidence="1">ECLA1</strain>
    </source>
</reference>
<sequence length="161" mass="18358">MSRESVERCRELFPSAPGLLLNSMQNVTKVARSRRVDREVFYRAYATAPTAANQSQSLRHILVVLPSRHVGNESVAVGFVETLSEPDIWSQFSKVESYAVFLSRKLTFADLCDVFEIVSVRTLPRLRRKFRWVFILVLRIEGSVCKACDVRNATLQSWSSC</sequence>
<gene>
    <name evidence="1" type="ORF">RRG08_011062</name>
</gene>
<keyword evidence="2" id="KW-1185">Reference proteome</keyword>
<accession>A0AAE0Z938</accession>
<evidence type="ECO:0000313" key="2">
    <source>
        <dbReference type="Proteomes" id="UP001283361"/>
    </source>
</evidence>
<proteinExistence type="predicted"/>
<dbReference type="Proteomes" id="UP001283361">
    <property type="component" value="Unassembled WGS sequence"/>
</dbReference>
<dbReference type="AlphaFoldDB" id="A0AAE0Z938"/>
<name>A0AAE0Z938_9GAST</name>
<evidence type="ECO:0000313" key="1">
    <source>
        <dbReference type="EMBL" id="KAK3764975.1"/>
    </source>
</evidence>
<comment type="caution">
    <text evidence="1">The sequence shown here is derived from an EMBL/GenBank/DDBJ whole genome shotgun (WGS) entry which is preliminary data.</text>
</comment>
<protein>
    <submittedName>
        <fullName evidence="1">Uncharacterized protein</fullName>
    </submittedName>
</protein>
<organism evidence="1 2">
    <name type="scientific">Elysia crispata</name>
    <name type="common">lettuce slug</name>
    <dbReference type="NCBI Taxonomy" id="231223"/>
    <lineage>
        <taxon>Eukaryota</taxon>
        <taxon>Metazoa</taxon>
        <taxon>Spiralia</taxon>
        <taxon>Lophotrochozoa</taxon>
        <taxon>Mollusca</taxon>
        <taxon>Gastropoda</taxon>
        <taxon>Heterobranchia</taxon>
        <taxon>Euthyneura</taxon>
        <taxon>Panpulmonata</taxon>
        <taxon>Sacoglossa</taxon>
        <taxon>Placobranchoidea</taxon>
        <taxon>Plakobranchidae</taxon>
        <taxon>Elysia</taxon>
    </lineage>
</organism>
<dbReference type="EMBL" id="JAWDGP010004362">
    <property type="protein sequence ID" value="KAK3764975.1"/>
    <property type="molecule type" value="Genomic_DNA"/>
</dbReference>